<name>A0A1I6AZL0_HYMAR</name>
<evidence type="ECO:0000313" key="4">
    <source>
        <dbReference type="Proteomes" id="UP000199029"/>
    </source>
</evidence>
<dbReference type="AlphaFoldDB" id="A0A1I6AZL0"/>
<feature type="domain" description="DUF5723" evidence="2">
    <location>
        <begin position="65"/>
        <end position="430"/>
    </location>
</feature>
<dbReference type="Pfam" id="PF18990">
    <property type="entry name" value="DUF5723"/>
    <property type="match status" value="1"/>
</dbReference>
<protein>
    <recommendedName>
        <fullName evidence="2">DUF5723 domain-containing protein</fullName>
    </recommendedName>
</protein>
<feature type="chain" id="PRO_5011768276" description="DUF5723 domain-containing protein" evidence="1">
    <location>
        <begin position="22"/>
        <end position="470"/>
    </location>
</feature>
<dbReference type="Proteomes" id="UP000199029">
    <property type="component" value="Unassembled WGS sequence"/>
</dbReference>
<dbReference type="InterPro" id="IPR043781">
    <property type="entry name" value="DUF5723"/>
</dbReference>
<accession>A0A1I6AZL0</accession>
<reference evidence="4" key="1">
    <citation type="submission" date="2016-10" db="EMBL/GenBank/DDBJ databases">
        <authorList>
            <person name="Varghese N."/>
            <person name="Submissions S."/>
        </authorList>
    </citation>
    <scope>NUCLEOTIDE SEQUENCE [LARGE SCALE GENOMIC DNA]</scope>
    <source>
        <strain evidence="4">OR362-8,ATCC BAA-1266,JCM 13504</strain>
    </source>
</reference>
<organism evidence="3 4">
    <name type="scientific">Hymenobacter arizonensis</name>
    <name type="common">Siccationidurans arizonensis</name>
    <dbReference type="NCBI Taxonomy" id="1227077"/>
    <lineage>
        <taxon>Bacteria</taxon>
        <taxon>Pseudomonadati</taxon>
        <taxon>Bacteroidota</taxon>
        <taxon>Cytophagia</taxon>
        <taxon>Cytophagales</taxon>
        <taxon>Hymenobacteraceae</taxon>
        <taxon>Hymenobacter</taxon>
    </lineage>
</organism>
<sequence>MKSLRLLPLVALLALPAAVRAQNELSNFSATGRGGVINTFAQGYQAIGVNPANLGRTGESAVSFTIGEVGLGVASRSLSQTFFERIIFERTDAISPADRSALVDGFSGDNAFNLNVDATTLGVAVSLPNGLGGLAFSNRQRMSAHLALNRNAADVIINGKDAASIQPYYPTTGTGSQPAPLLSNFLDGTAIQFAWTSEYNVSYGMLVLDKVGFKLSAGAGYRYIQGFGVADIRAEDGNLTAYSALTPLLGVDYSALANNPNFRREMGSGLKPVGRGHGYDLGLAAEIGKFVRVGASFTDLGSMTWNGNVVTAADQQLKPTSASGLETYDVLKEVVKQFDTDQNNLFTYDGQQERTAALPAKLRLGAGVRISSLLEAGVDFTAPLNKVAGNLTSPFLGLGVDFKPTRWLRLSSGVSGGAGFGTNLPLGVTLVTPIWEAGISTRDVFGFSSEKSPYYSMALGVLRFKFGGEK</sequence>
<dbReference type="OrthoDB" id="9808610at2"/>
<evidence type="ECO:0000259" key="2">
    <source>
        <dbReference type="Pfam" id="PF18990"/>
    </source>
</evidence>
<keyword evidence="1" id="KW-0732">Signal</keyword>
<dbReference type="RefSeq" id="WP_092677666.1">
    <property type="nucleotide sequence ID" value="NZ_FOXS01000006.1"/>
</dbReference>
<dbReference type="EMBL" id="FOXS01000006">
    <property type="protein sequence ID" value="SFQ74102.1"/>
    <property type="molecule type" value="Genomic_DNA"/>
</dbReference>
<gene>
    <name evidence="3" type="ORF">SAMN04515668_4090</name>
</gene>
<feature type="signal peptide" evidence="1">
    <location>
        <begin position="1"/>
        <end position="21"/>
    </location>
</feature>
<evidence type="ECO:0000313" key="3">
    <source>
        <dbReference type="EMBL" id="SFQ74102.1"/>
    </source>
</evidence>
<keyword evidence="4" id="KW-1185">Reference proteome</keyword>
<proteinExistence type="predicted"/>
<evidence type="ECO:0000256" key="1">
    <source>
        <dbReference type="SAM" id="SignalP"/>
    </source>
</evidence>